<evidence type="ECO:0000259" key="2">
    <source>
        <dbReference type="Pfam" id="PF12146"/>
    </source>
</evidence>
<dbReference type="InterPro" id="IPR002410">
    <property type="entry name" value="Peptidase_S33"/>
</dbReference>
<dbReference type="Proteomes" id="UP001228376">
    <property type="component" value="Unassembled WGS sequence"/>
</dbReference>
<dbReference type="PRINTS" id="PR00793">
    <property type="entry name" value="PROAMNOPTASE"/>
</dbReference>
<keyword evidence="4" id="KW-1185">Reference proteome</keyword>
<sequence length="327" mass="37535">MAYKQLKETKLPPLKNKNGEVNHGAIRKKVYVEINGIKQGMIIESCDVQNPVLLFIHGGPGIPAYPLIQKSKLHLEKYFTTCYWDQRGTGMSYSDIGDNVTCVVEQLVEDLLAVTNFLRGIFHHEKIFLFGHSWGTLLEAFAVARKPELFHAYIASGQIGNQIESEKGTLAYLKRVAVKKRDKQAVKRMQPVHINKNYYKNKQYANVLWKYLKEYGGSMFHRNYSYAKLVLAYITCDAYDMREKINIARGMKNASLLLQHLSEIDLTKEIPALDIPVYIMQGAYDYQTTLEQANAFFNQLQAPKKISMPLRIPHTRLSLKRQDGSRK</sequence>
<dbReference type="RefSeq" id="WP_320384823.1">
    <property type="nucleotide sequence ID" value="NZ_JAROCA020000001.1"/>
</dbReference>
<dbReference type="EMBL" id="JAROCA020000001">
    <property type="protein sequence ID" value="MDY0406398.1"/>
    <property type="molecule type" value="Genomic_DNA"/>
</dbReference>
<dbReference type="GO" id="GO:0016787">
    <property type="term" value="F:hydrolase activity"/>
    <property type="evidence" value="ECO:0007669"/>
    <property type="project" value="UniProtKB-KW"/>
</dbReference>
<feature type="domain" description="Serine aminopeptidase S33" evidence="2">
    <location>
        <begin position="79"/>
        <end position="161"/>
    </location>
</feature>
<evidence type="ECO:0000313" key="3">
    <source>
        <dbReference type="EMBL" id="MDY0406398.1"/>
    </source>
</evidence>
<accession>A0ABU5CJ80</accession>
<dbReference type="InterPro" id="IPR029058">
    <property type="entry name" value="AB_hydrolase_fold"/>
</dbReference>
<evidence type="ECO:0000256" key="1">
    <source>
        <dbReference type="ARBA" id="ARBA00022801"/>
    </source>
</evidence>
<dbReference type="InterPro" id="IPR053145">
    <property type="entry name" value="AB_hydrolase_Est10"/>
</dbReference>
<name>A0ABU5CJ80_9BACI</name>
<comment type="caution">
    <text evidence="3">The sequence shown here is derived from an EMBL/GenBank/DDBJ whole genome shotgun (WGS) entry which is preliminary data.</text>
</comment>
<reference evidence="3 4" key="1">
    <citation type="submission" date="2023-10" db="EMBL/GenBank/DDBJ databases">
        <title>179-bfca-hs.</title>
        <authorList>
            <person name="Miliotis G."/>
            <person name="Sengupta P."/>
            <person name="Hameed A."/>
            <person name="Chuvochina M."/>
            <person name="Mcdonagh F."/>
            <person name="Simpson A.C."/>
            <person name="Singh N.K."/>
            <person name="Rekha P.D."/>
            <person name="Raman K."/>
            <person name="Hugenholtz P."/>
            <person name="Venkateswaran K."/>
        </authorList>
    </citation>
    <scope>NUCLEOTIDE SEQUENCE [LARGE SCALE GENOMIC DNA]</scope>
    <source>
        <strain evidence="3 4">179-BFC-A-HS</strain>
    </source>
</reference>
<dbReference type="PANTHER" id="PTHR43265">
    <property type="entry name" value="ESTERASE ESTD"/>
    <property type="match status" value="1"/>
</dbReference>
<evidence type="ECO:0000313" key="4">
    <source>
        <dbReference type="Proteomes" id="UP001228376"/>
    </source>
</evidence>
<dbReference type="InterPro" id="IPR022742">
    <property type="entry name" value="Hydrolase_4"/>
</dbReference>
<protein>
    <submittedName>
        <fullName evidence="3">Alpha/beta hydrolase</fullName>
    </submittedName>
</protein>
<dbReference type="Pfam" id="PF12146">
    <property type="entry name" value="Hydrolase_4"/>
    <property type="match status" value="1"/>
</dbReference>
<dbReference type="Gene3D" id="3.40.50.1820">
    <property type="entry name" value="alpha/beta hydrolase"/>
    <property type="match status" value="1"/>
</dbReference>
<dbReference type="SUPFAM" id="SSF53474">
    <property type="entry name" value="alpha/beta-Hydrolases"/>
    <property type="match status" value="1"/>
</dbReference>
<dbReference type="PANTHER" id="PTHR43265:SF1">
    <property type="entry name" value="ESTERASE ESTD"/>
    <property type="match status" value="1"/>
</dbReference>
<proteinExistence type="predicted"/>
<gene>
    <name evidence="3" type="ORF">P5G51_014260</name>
</gene>
<organism evidence="3 4">
    <name type="scientific">Tigheibacillus jepli</name>
    <dbReference type="NCBI Taxonomy" id="3035914"/>
    <lineage>
        <taxon>Bacteria</taxon>
        <taxon>Bacillati</taxon>
        <taxon>Bacillota</taxon>
        <taxon>Bacilli</taxon>
        <taxon>Bacillales</taxon>
        <taxon>Bacillaceae</taxon>
        <taxon>Tigheibacillus</taxon>
    </lineage>
</organism>
<keyword evidence="1 3" id="KW-0378">Hydrolase</keyword>